<gene>
    <name evidence="2" type="ORF">ABK249_18950</name>
</gene>
<dbReference type="InterPro" id="IPR007577">
    <property type="entry name" value="GlycoTrfase_DXD_sugar-bd_CS"/>
</dbReference>
<dbReference type="PANTHER" id="PTHR32385:SF15">
    <property type="entry name" value="INOSITOL PHOSPHOCERAMIDE MANNOSYLTRANSFERASE 1"/>
    <property type="match status" value="1"/>
</dbReference>
<dbReference type="SUPFAM" id="SSF53448">
    <property type="entry name" value="Nucleotide-diphospho-sugar transferases"/>
    <property type="match status" value="1"/>
</dbReference>
<keyword evidence="1" id="KW-0808">Transferase</keyword>
<dbReference type="PANTHER" id="PTHR32385">
    <property type="entry name" value="MANNOSYL PHOSPHORYLINOSITOL CERAMIDE SYNTHASE"/>
    <property type="match status" value="1"/>
</dbReference>
<dbReference type="Gene3D" id="3.90.550.20">
    <property type="match status" value="1"/>
</dbReference>
<dbReference type="RefSeq" id="WP_161784765.1">
    <property type="nucleotide sequence ID" value="NZ_JBEAAL010000015.1"/>
</dbReference>
<sequence length="222" mass="24070">MAAAMTLPVPRVIHQIWIGKKPVPVTVEAWREHADLHGYRHRLWREEDLRAVGAYENAIFKGMLEAGDYPGAVDVARYLILDQIGGIYLDCDWYPAQRGATFHDHLQLTGLGAFAEDIPRNTGAGVALLANSFIAAPPSHPVFSKMIEALTGIRAELPGAPAWWTTGPLLFTVAARSTAINLAPADFVAASAPAAATLEEVRQLAARAENTTSGLLIAWKPW</sequence>
<evidence type="ECO:0000313" key="2">
    <source>
        <dbReference type="EMBL" id="MEQ1407011.1"/>
    </source>
</evidence>
<name>A0ABV0M563_9HYPH</name>
<dbReference type="InterPro" id="IPR051706">
    <property type="entry name" value="Glycosyltransferase_domain"/>
</dbReference>
<dbReference type="Pfam" id="PF04488">
    <property type="entry name" value="Gly_transf_sug"/>
    <property type="match status" value="1"/>
</dbReference>
<comment type="caution">
    <text evidence="2">The sequence shown here is derived from an EMBL/GenBank/DDBJ whole genome shotgun (WGS) entry which is preliminary data.</text>
</comment>
<keyword evidence="3" id="KW-1185">Reference proteome</keyword>
<dbReference type="Proteomes" id="UP001496627">
    <property type="component" value="Unassembled WGS sequence"/>
</dbReference>
<evidence type="ECO:0000313" key="3">
    <source>
        <dbReference type="Proteomes" id="UP001496627"/>
    </source>
</evidence>
<reference evidence="2 3" key="1">
    <citation type="submission" date="2024-05" db="EMBL/GenBank/DDBJ databases">
        <title>Neorhizobium sp. Rsf11, a plant growth promoting and heavy metal resistant PAH-degrader.</title>
        <authorList>
            <person name="Golubev S.N."/>
            <person name="Muratova A.Y."/>
            <person name="Markelova M.I."/>
        </authorList>
    </citation>
    <scope>NUCLEOTIDE SEQUENCE [LARGE SCALE GENOMIC DNA]</scope>
    <source>
        <strain evidence="2 3">Rsf11</strain>
    </source>
</reference>
<dbReference type="EMBL" id="JBEAAL010000015">
    <property type="protein sequence ID" value="MEQ1407011.1"/>
    <property type="molecule type" value="Genomic_DNA"/>
</dbReference>
<proteinExistence type="predicted"/>
<accession>A0ABV0M563</accession>
<evidence type="ECO:0000256" key="1">
    <source>
        <dbReference type="ARBA" id="ARBA00022679"/>
    </source>
</evidence>
<organism evidence="2 3">
    <name type="scientific">Neorhizobium phenanthreniclasticum</name>
    <dbReference type="NCBI Taxonomy" id="3157917"/>
    <lineage>
        <taxon>Bacteria</taxon>
        <taxon>Pseudomonadati</taxon>
        <taxon>Pseudomonadota</taxon>
        <taxon>Alphaproteobacteria</taxon>
        <taxon>Hyphomicrobiales</taxon>
        <taxon>Rhizobiaceae</taxon>
        <taxon>Rhizobium/Agrobacterium group</taxon>
        <taxon>Neorhizobium</taxon>
    </lineage>
</organism>
<protein>
    <submittedName>
        <fullName evidence="2">Glycosyltransferase</fullName>
    </submittedName>
</protein>
<dbReference type="InterPro" id="IPR029044">
    <property type="entry name" value="Nucleotide-diphossugar_trans"/>
</dbReference>